<evidence type="ECO:0000259" key="2">
    <source>
        <dbReference type="PROSITE" id="PS50943"/>
    </source>
</evidence>
<dbReference type="SUPFAM" id="SSF48452">
    <property type="entry name" value="TPR-like"/>
    <property type="match status" value="2"/>
</dbReference>
<dbReference type="CDD" id="cd00093">
    <property type="entry name" value="HTH_XRE"/>
    <property type="match status" value="1"/>
</dbReference>
<dbReference type="Pfam" id="PF01381">
    <property type="entry name" value="HTH_3"/>
    <property type="match status" value="1"/>
</dbReference>
<dbReference type="GO" id="GO:0003700">
    <property type="term" value="F:DNA-binding transcription factor activity"/>
    <property type="evidence" value="ECO:0007669"/>
    <property type="project" value="TreeGrafter"/>
</dbReference>
<dbReference type="EMBL" id="VDMP01000026">
    <property type="protein sequence ID" value="TNM37568.1"/>
    <property type="molecule type" value="Genomic_DNA"/>
</dbReference>
<dbReference type="PROSITE" id="PS50943">
    <property type="entry name" value="HTH_CROC1"/>
    <property type="match status" value="1"/>
</dbReference>
<accession>A0A5C4VP21</accession>
<name>A0A5C4VP21_9ACTN</name>
<gene>
    <name evidence="3" type="ORF">FHP29_17350</name>
</gene>
<protein>
    <submittedName>
        <fullName evidence="3">Helix-turn-helix transcriptional regulator</fullName>
    </submittedName>
</protein>
<dbReference type="Gene3D" id="1.10.260.40">
    <property type="entry name" value="lambda repressor-like DNA-binding domains"/>
    <property type="match status" value="1"/>
</dbReference>
<dbReference type="Gene3D" id="1.25.40.10">
    <property type="entry name" value="Tetratricopeptide repeat domain"/>
    <property type="match status" value="1"/>
</dbReference>
<dbReference type="PANTHER" id="PTHR46797:SF1">
    <property type="entry name" value="METHYLPHOSPHONATE SYNTHASE"/>
    <property type="match status" value="1"/>
</dbReference>
<dbReference type="InterPro" id="IPR050807">
    <property type="entry name" value="TransReg_Diox_bact_type"/>
</dbReference>
<dbReference type="InterPro" id="IPR001387">
    <property type="entry name" value="Cro/C1-type_HTH"/>
</dbReference>
<dbReference type="InterPro" id="IPR010982">
    <property type="entry name" value="Lambda_DNA-bd_dom_sf"/>
</dbReference>
<organism evidence="3 4">
    <name type="scientific">Nocardioides albidus</name>
    <dbReference type="NCBI Taxonomy" id="1517589"/>
    <lineage>
        <taxon>Bacteria</taxon>
        <taxon>Bacillati</taxon>
        <taxon>Actinomycetota</taxon>
        <taxon>Actinomycetes</taxon>
        <taxon>Propionibacteriales</taxon>
        <taxon>Nocardioidaceae</taxon>
        <taxon>Nocardioides</taxon>
    </lineage>
</organism>
<evidence type="ECO:0000256" key="1">
    <source>
        <dbReference type="ARBA" id="ARBA00023125"/>
    </source>
</evidence>
<reference evidence="3 4" key="1">
    <citation type="journal article" date="2016" name="Int. J. Syst. Evol. Microbiol.">
        <title>Nocardioides albidus sp. nov., an actinobacterium isolated from garden soil.</title>
        <authorList>
            <person name="Singh H."/>
            <person name="Du J."/>
            <person name="Trinh H."/>
            <person name="Won K."/>
            <person name="Yang J.E."/>
            <person name="Yin C."/>
            <person name="Kook M."/>
            <person name="Yi T.H."/>
        </authorList>
    </citation>
    <scope>NUCLEOTIDE SEQUENCE [LARGE SCALE GENOMIC DNA]</scope>
    <source>
        <strain evidence="3 4">CCTCC AB 2015297</strain>
    </source>
</reference>
<dbReference type="Proteomes" id="UP000313231">
    <property type="component" value="Unassembled WGS sequence"/>
</dbReference>
<dbReference type="SUPFAM" id="SSF47413">
    <property type="entry name" value="lambda repressor-like DNA-binding domains"/>
    <property type="match status" value="1"/>
</dbReference>
<dbReference type="GO" id="GO:0005829">
    <property type="term" value="C:cytosol"/>
    <property type="evidence" value="ECO:0007669"/>
    <property type="project" value="TreeGrafter"/>
</dbReference>
<comment type="caution">
    <text evidence="3">The sequence shown here is derived from an EMBL/GenBank/DDBJ whole genome shotgun (WGS) entry which is preliminary data.</text>
</comment>
<dbReference type="InterPro" id="IPR011990">
    <property type="entry name" value="TPR-like_helical_dom_sf"/>
</dbReference>
<sequence>MSQADMRWAQTLRTVDPAVLGSRVRSARLARGLNQTELAGEAYSVGYVSRIETGDRRPTLAAITTICDRLGISMSEILVGASEDQVDEIRLALTYAELALENGEPVDAESQARHALTRAEGLSLTDLIVRGRFVVARAQEALGRLDAAILEFETLLADVRGLDAIRCGIALSRCYREAGDLGLAIEIGDRIRPEIESSGLGRTDEAVQLAMTVVLAYLERGDLRRATRICTDAIALAEQTGSPTARSAAYWNASITYSERGDIQAALTLATRALALLGEGQDSRNLARLRLELGRLQLRLDPPDAGLALAQLERANQELRGTSASLAEVAQAQVLLARALVVDGRPDQALDVAVAARVANPGSASLGGAEAAIAHAEALAELGRNDEAIAVCREAAALLGSLDGADRWVAQAWCELAELFDLLDDAEGAHGALKAAARASGLQLRDRVRRRVYEDAT</sequence>
<feature type="domain" description="HTH cro/C1-type" evidence="2">
    <location>
        <begin position="24"/>
        <end position="77"/>
    </location>
</feature>
<dbReference type="GO" id="GO:0003677">
    <property type="term" value="F:DNA binding"/>
    <property type="evidence" value="ECO:0007669"/>
    <property type="project" value="UniProtKB-KW"/>
</dbReference>
<keyword evidence="4" id="KW-1185">Reference proteome</keyword>
<dbReference type="RefSeq" id="WP_139624115.1">
    <property type="nucleotide sequence ID" value="NZ_VDMP01000026.1"/>
</dbReference>
<dbReference type="PANTHER" id="PTHR46797">
    <property type="entry name" value="HTH-TYPE TRANSCRIPTIONAL REGULATOR"/>
    <property type="match status" value="1"/>
</dbReference>
<evidence type="ECO:0000313" key="4">
    <source>
        <dbReference type="Proteomes" id="UP000313231"/>
    </source>
</evidence>
<evidence type="ECO:0000313" key="3">
    <source>
        <dbReference type="EMBL" id="TNM37568.1"/>
    </source>
</evidence>
<proteinExistence type="predicted"/>
<dbReference type="SMART" id="SM00530">
    <property type="entry name" value="HTH_XRE"/>
    <property type="match status" value="1"/>
</dbReference>
<dbReference type="OrthoDB" id="3675359at2"/>
<keyword evidence="1" id="KW-0238">DNA-binding</keyword>
<dbReference type="AlphaFoldDB" id="A0A5C4VP21"/>